<dbReference type="STRING" id="366602.Caul_0319"/>
<feature type="domain" description="ATPase BadF/BadG/BcrA/BcrD type" evidence="1">
    <location>
        <begin position="13"/>
        <end position="311"/>
    </location>
</feature>
<dbReference type="CDD" id="cd24007">
    <property type="entry name" value="ASKHA_NBD_eukNAGK-like"/>
    <property type="match status" value="1"/>
</dbReference>
<dbReference type="PANTHER" id="PTHR43190:SF3">
    <property type="entry name" value="N-ACETYL-D-GLUCOSAMINE KINASE"/>
    <property type="match status" value="1"/>
</dbReference>
<dbReference type="InterPro" id="IPR052519">
    <property type="entry name" value="Euk-type_GlcNAc_Kinase"/>
</dbReference>
<dbReference type="eggNOG" id="COG2971">
    <property type="taxonomic scope" value="Bacteria"/>
</dbReference>
<accession>B0T4F6</accession>
<proteinExistence type="predicted"/>
<dbReference type="KEGG" id="cak:Caul_0319"/>
<dbReference type="PANTHER" id="PTHR43190">
    <property type="entry name" value="N-ACETYL-D-GLUCOSAMINE KINASE"/>
    <property type="match status" value="1"/>
</dbReference>
<dbReference type="HOGENOM" id="CLU_016274_1_0_5"/>
<dbReference type="Pfam" id="PF01869">
    <property type="entry name" value="BcrAD_BadFG"/>
    <property type="match status" value="1"/>
</dbReference>
<evidence type="ECO:0000259" key="1">
    <source>
        <dbReference type="Pfam" id="PF01869"/>
    </source>
</evidence>
<organism evidence="2">
    <name type="scientific">Caulobacter sp. (strain K31)</name>
    <dbReference type="NCBI Taxonomy" id="366602"/>
    <lineage>
        <taxon>Bacteria</taxon>
        <taxon>Pseudomonadati</taxon>
        <taxon>Pseudomonadota</taxon>
        <taxon>Alphaproteobacteria</taxon>
        <taxon>Caulobacterales</taxon>
        <taxon>Caulobacteraceae</taxon>
        <taxon>Caulobacter</taxon>
    </lineage>
</organism>
<dbReference type="Gene3D" id="3.30.420.40">
    <property type="match status" value="2"/>
</dbReference>
<dbReference type="EMBL" id="CP000927">
    <property type="protein sequence ID" value="ABZ69456.1"/>
    <property type="molecule type" value="Genomic_DNA"/>
</dbReference>
<gene>
    <name evidence="2" type="ordered locus">Caul_0319</name>
</gene>
<protein>
    <submittedName>
        <fullName evidence="2">ATPase BadF/BadG/BcrA/BcrD type</fullName>
    </submittedName>
</protein>
<dbReference type="AlphaFoldDB" id="B0T4F6"/>
<dbReference type="InterPro" id="IPR002731">
    <property type="entry name" value="ATPase_BadF"/>
</dbReference>
<reference evidence="2" key="1">
    <citation type="submission" date="2008-01" db="EMBL/GenBank/DDBJ databases">
        <title>Complete sequence of chromosome of Caulobacter sp. K31.</title>
        <authorList>
            <consortium name="US DOE Joint Genome Institute"/>
            <person name="Copeland A."/>
            <person name="Lucas S."/>
            <person name="Lapidus A."/>
            <person name="Barry K."/>
            <person name="Glavina del Rio T."/>
            <person name="Dalin E."/>
            <person name="Tice H."/>
            <person name="Pitluck S."/>
            <person name="Bruce D."/>
            <person name="Goodwin L."/>
            <person name="Thompson L.S."/>
            <person name="Brettin T."/>
            <person name="Detter J.C."/>
            <person name="Han C."/>
            <person name="Schmutz J."/>
            <person name="Larimer F."/>
            <person name="Land M."/>
            <person name="Hauser L."/>
            <person name="Kyrpides N."/>
            <person name="Kim E."/>
            <person name="Stephens C."/>
            <person name="Richardson P."/>
        </authorList>
    </citation>
    <scope>NUCLEOTIDE SEQUENCE [LARGE SCALE GENOMIC DNA]</scope>
    <source>
        <strain evidence="2">K31</strain>
    </source>
</reference>
<dbReference type="OrthoDB" id="63487at2"/>
<evidence type="ECO:0000313" key="2">
    <source>
        <dbReference type="EMBL" id="ABZ69456.1"/>
    </source>
</evidence>
<sequence length="325" mass="34536">MGRAANLSQGCFLGVDGGGTKTAFVLTDRDGRELARHEGGSSYHIQVGVENLHALLQEGVHAVLDKAGASPDDVIFAFFGLPAHGEDSQVQPVLDVIPEAVLGHRRYACGNDMICGWAGSLGGEDGINIVAGTGSIGYGERQGLSARGGGWGEVFSDEGSAYWIAVQGLNAFSRMADGRLPRGPLHDLLTRELELKSDLDICAYVYAKSAPQRDRIAALSRLVARAAAQGDEAARRIFTDAGRELAAIVEAIRQRLQYQPGETVNLSYSGGVFQGGELILQPFRQHLSLHSPDYRLVTPRHGPALGAALYAARLSGHALRSPVDA</sequence>
<name>B0T4F6_CAUSK</name>
<dbReference type="InterPro" id="IPR043129">
    <property type="entry name" value="ATPase_NBD"/>
</dbReference>
<dbReference type="SUPFAM" id="SSF53067">
    <property type="entry name" value="Actin-like ATPase domain"/>
    <property type="match status" value="2"/>
</dbReference>